<dbReference type="PROSITE" id="PS51186">
    <property type="entry name" value="GNAT"/>
    <property type="match status" value="1"/>
</dbReference>
<evidence type="ECO:0000313" key="2">
    <source>
        <dbReference type="EMBL" id="MEF3365089.1"/>
    </source>
</evidence>
<dbReference type="GO" id="GO:0016746">
    <property type="term" value="F:acyltransferase activity"/>
    <property type="evidence" value="ECO:0007669"/>
    <property type="project" value="UniProtKB-KW"/>
</dbReference>
<keyword evidence="3" id="KW-1185">Reference proteome</keyword>
<reference evidence="2 3" key="1">
    <citation type="submission" date="2024-02" db="EMBL/GenBank/DDBJ databases">
        <authorList>
            <person name="Grouzdev D."/>
        </authorList>
    </citation>
    <scope>NUCLEOTIDE SEQUENCE [LARGE SCALE GENOMIC DNA]</scope>
    <source>
        <strain evidence="2 3">9N</strain>
    </source>
</reference>
<sequence length="182" mass="19888">MTDLRIRRAGISDARAIAEILIGSWRETYAGIMPVEHLAALDVAERARRWRGLLAEPQQLSTFVVSRGEGPPEGFGACGAPRSQRLAAAGFVSEFHALYLLRSIQRRGAGTALMRHMARRLRAEGATNAGVWVFRDNPGARRFYEALGGEELGLEGVWGPNGIDYPDLAYGWRDLGALAAPE</sequence>
<comment type="caution">
    <text evidence="2">The sequence shown here is derived from an EMBL/GenBank/DDBJ whole genome shotgun (WGS) entry which is preliminary data.</text>
</comment>
<keyword evidence="2" id="KW-0012">Acyltransferase</keyword>
<dbReference type="EC" id="2.3.1.-" evidence="2"/>
<dbReference type="SUPFAM" id="SSF55729">
    <property type="entry name" value="Acyl-CoA N-acyltransferases (Nat)"/>
    <property type="match status" value="1"/>
</dbReference>
<dbReference type="Pfam" id="PF00583">
    <property type="entry name" value="Acetyltransf_1"/>
    <property type="match status" value="1"/>
</dbReference>
<dbReference type="RefSeq" id="WP_332079993.1">
    <property type="nucleotide sequence ID" value="NZ_JAZHYN010000002.1"/>
</dbReference>
<keyword evidence="2" id="KW-0808">Transferase</keyword>
<dbReference type="Proteomes" id="UP001350748">
    <property type="component" value="Unassembled WGS sequence"/>
</dbReference>
<proteinExistence type="predicted"/>
<evidence type="ECO:0000313" key="3">
    <source>
        <dbReference type="Proteomes" id="UP001350748"/>
    </source>
</evidence>
<accession>A0ABU7XCG4</accession>
<feature type="domain" description="N-acetyltransferase" evidence="1">
    <location>
        <begin position="4"/>
        <end position="170"/>
    </location>
</feature>
<protein>
    <submittedName>
        <fullName evidence="2">GNAT family N-acetyltransferase</fullName>
        <ecNumber evidence="2">2.3.1.-</ecNumber>
    </submittedName>
</protein>
<evidence type="ECO:0000259" key="1">
    <source>
        <dbReference type="PROSITE" id="PS51186"/>
    </source>
</evidence>
<dbReference type="InterPro" id="IPR016181">
    <property type="entry name" value="Acyl_CoA_acyltransferase"/>
</dbReference>
<gene>
    <name evidence="2" type="ORF">V3H18_00920</name>
</gene>
<name>A0ABU7XCG4_9HYPH</name>
<dbReference type="Gene3D" id="3.40.630.30">
    <property type="match status" value="1"/>
</dbReference>
<dbReference type="EMBL" id="JAZHYN010000002">
    <property type="protein sequence ID" value="MEF3365089.1"/>
    <property type="molecule type" value="Genomic_DNA"/>
</dbReference>
<organism evidence="2 3">
    <name type="scientific">Methylocystis borbori</name>
    <dbReference type="NCBI Taxonomy" id="3118750"/>
    <lineage>
        <taxon>Bacteria</taxon>
        <taxon>Pseudomonadati</taxon>
        <taxon>Pseudomonadota</taxon>
        <taxon>Alphaproteobacteria</taxon>
        <taxon>Hyphomicrobiales</taxon>
        <taxon>Methylocystaceae</taxon>
        <taxon>Methylocystis</taxon>
    </lineage>
</organism>
<dbReference type="InterPro" id="IPR000182">
    <property type="entry name" value="GNAT_dom"/>
</dbReference>